<dbReference type="CDD" id="cd02440">
    <property type="entry name" value="AdoMet_MTases"/>
    <property type="match status" value="1"/>
</dbReference>
<evidence type="ECO:0000259" key="3">
    <source>
        <dbReference type="Pfam" id="PF13649"/>
    </source>
</evidence>
<accession>A0AAW4MVE6</accession>
<reference evidence="4 7" key="1">
    <citation type="submission" date="2021-06" db="EMBL/GenBank/DDBJ databases">
        <title>Collection of gut derived symbiotic bacterial strains cultured from healthy donors.</title>
        <authorList>
            <person name="Lin H."/>
            <person name="Littmann E."/>
            <person name="Pamer E.G."/>
        </authorList>
    </citation>
    <scope>NUCLEOTIDE SEQUENCE</scope>
    <source>
        <strain evidence="5 7">MSK.21.70</strain>
        <strain evidence="4">MSK.21.82</strain>
    </source>
</reference>
<keyword evidence="2" id="KW-0808">Transferase</keyword>
<evidence type="ECO:0000256" key="1">
    <source>
        <dbReference type="ARBA" id="ARBA00022603"/>
    </source>
</evidence>
<dbReference type="RefSeq" id="WP_217746871.1">
    <property type="nucleotide sequence ID" value="NZ_JAHOEB010000002.1"/>
</dbReference>
<comment type="caution">
    <text evidence="4">The sequence shown here is derived from an EMBL/GenBank/DDBJ whole genome shotgun (WGS) entry which is preliminary data.</text>
</comment>
<dbReference type="PANTHER" id="PTHR43861">
    <property type="entry name" value="TRANS-ACONITATE 2-METHYLTRANSFERASE-RELATED"/>
    <property type="match status" value="1"/>
</dbReference>
<name>A0AAW4MVE6_9FIRM</name>
<dbReference type="EMBL" id="JAHOEF010000002">
    <property type="protein sequence ID" value="MBV3381746.1"/>
    <property type="molecule type" value="Genomic_DNA"/>
</dbReference>
<dbReference type="Pfam" id="PF13649">
    <property type="entry name" value="Methyltransf_25"/>
    <property type="match status" value="1"/>
</dbReference>
<dbReference type="GO" id="GO:0008168">
    <property type="term" value="F:methyltransferase activity"/>
    <property type="evidence" value="ECO:0007669"/>
    <property type="project" value="UniProtKB-KW"/>
</dbReference>
<dbReference type="InterPro" id="IPR041698">
    <property type="entry name" value="Methyltransf_25"/>
</dbReference>
<proteinExistence type="predicted"/>
<sequence length="237" mass="27383">MAAYKEFSYYYDSLMDPDFYSDYLEFIHEHANLKTVLELGCGTGLTAIELAKEGHQVLATDLSEDMVNITALKAKDEGVELLTETIDMCDFALSQPVDTILCLTDAINYVLSKKKVQDVFNNVYEGLKYNGTFIFDVNSLYKCNVILDDYHEKNEDEDFFFSWDVESDHKGGITHHIIIDEDGHHVDETHRQKTLPVKEYIQMLKKAGFKSIAYYSDFGEYKQECERIIFVVKKVRD</sequence>
<keyword evidence="7" id="KW-1185">Reference proteome</keyword>
<evidence type="ECO:0000313" key="6">
    <source>
        <dbReference type="Proteomes" id="UP001196408"/>
    </source>
</evidence>
<dbReference type="GO" id="GO:0032259">
    <property type="term" value="P:methylation"/>
    <property type="evidence" value="ECO:0007669"/>
    <property type="project" value="UniProtKB-KW"/>
</dbReference>
<feature type="domain" description="Methyltransferase" evidence="3">
    <location>
        <begin position="36"/>
        <end position="131"/>
    </location>
</feature>
<evidence type="ECO:0000313" key="7">
    <source>
        <dbReference type="Proteomes" id="UP001197492"/>
    </source>
</evidence>
<keyword evidence="1 4" id="KW-0489">Methyltransferase</keyword>
<dbReference type="AlphaFoldDB" id="A0AAW4MVE6"/>
<evidence type="ECO:0000313" key="4">
    <source>
        <dbReference type="EMBL" id="MBV3381746.1"/>
    </source>
</evidence>
<protein>
    <submittedName>
        <fullName evidence="4">Class I SAM-dependent methyltransferase</fullName>
    </submittedName>
</protein>
<organism evidence="4 6">
    <name type="scientific">Catenibacterium mitsuokai</name>
    <dbReference type="NCBI Taxonomy" id="100886"/>
    <lineage>
        <taxon>Bacteria</taxon>
        <taxon>Bacillati</taxon>
        <taxon>Bacillota</taxon>
        <taxon>Erysipelotrichia</taxon>
        <taxon>Erysipelotrichales</taxon>
        <taxon>Coprobacillaceae</taxon>
        <taxon>Catenibacterium</taxon>
    </lineage>
</organism>
<evidence type="ECO:0000256" key="2">
    <source>
        <dbReference type="ARBA" id="ARBA00022679"/>
    </source>
</evidence>
<dbReference type="Proteomes" id="UP001197492">
    <property type="component" value="Unassembled WGS sequence"/>
</dbReference>
<evidence type="ECO:0000313" key="5">
    <source>
        <dbReference type="EMBL" id="MBV3391769.1"/>
    </source>
</evidence>
<dbReference type="Proteomes" id="UP001196408">
    <property type="component" value="Unassembled WGS sequence"/>
</dbReference>
<dbReference type="PANTHER" id="PTHR43861:SF1">
    <property type="entry name" value="TRANS-ACONITATE 2-METHYLTRANSFERASE"/>
    <property type="match status" value="1"/>
</dbReference>
<dbReference type="EMBL" id="JAHOEL010000002">
    <property type="protein sequence ID" value="MBV3391769.1"/>
    <property type="molecule type" value="Genomic_DNA"/>
</dbReference>
<gene>
    <name evidence="4" type="ORF">KSV97_00570</name>
    <name evidence="5" type="ORF">KSW06_00575</name>
</gene>